<gene>
    <name evidence="1" type="ORF">PMAL9190_01844</name>
</gene>
<name>A0A1Y6ME01_9GAMM</name>
<sequence length="40" mass="4744">MSFDYETKWNAKNVEFICFGDLVRAYNQRINDGYSNLSFS</sequence>
<dbReference type="AlphaFoldDB" id="A0A1Y6ME01"/>
<protein>
    <submittedName>
        <fullName evidence="1">Uncharacterized protein</fullName>
    </submittedName>
</protein>
<accession>A0A1Y6ME01</accession>
<organism evidence="1 2">
    <name type="scientific">Photobacterium malacitanum</name>
    <dbReference type="NCBI Taxonomy" id="2204294"/>
    <lineage>
        <taxon>Bacteria</taxon>
        <taxon>Pseudomonadati</taxon>
        <taxon>Pseudomonadota</taxon>
        <taxon>Gammaproteobacteria</taxon>
        <taxon>Vibrionales</taxon>
        <taxon>Vibrionaceae</taxon>
        <taxon>Photobacterium</taxon>
    </lineage>
</organism>
<reference evidence="2" key="1">
    <citation type="submission" date="2017-06" db="EMBL/GenBank/DDBJ databases">
        <authorList>
            <person name="Rodrigo-Torres L."/>
            <person name="Arahal R.D."/>
            <person name="Lucena T."/>
        </authorList>
    </citation>
    <scope>NUCLEOTIDE SEQUENCE [LARGE SCALE GENOMIC DNA]</scope>
    <source>
        <strain evidence="2">CECT 9190</strain>
    </source>
</reference>
<dbReference type="EMBL" id="FYAK01000002">
    <property type="protein sequence ID" value="SMY34776.1"/>
    <property type="molecule type" value="Genomic_DNA"/>
</dbReference>
<proteinExistence type="predicted"/>
<keyword evidence="2" id="KW-1185">Reference proteome</keyword>
<evidence type="ECO:0000313" key="2">
    <source>
        <dbReference type="Proteomes" id="UP000195963"/>
    </source>
</evidence>
<dbReference type="Proteomes" id="UP000195963">
    <property type="component" value="Unassembled WGS sequence"/>
</dbReference>
<evidence type="ECO:0000313" key="1">
    <source>
        <dbReference type="EMBL" id="SMY34776.1"/>
    </source>
</evidence>